<dbReference type="GO" id="GO:0003964">
    <property type="term" value="F:RNA-directed DNA polymerase activity"/>
    <property type="evidence" value="ECO:0007669"/>
    <property type="project" value="UniProtKB-KW"/>
</dbReference>
<sequence>MTLAVGEKQQSWLFASYRELSKLAYQNIVYTFGPSQIDLFTSRTNAKCKLFASWKQHLVAMAADAFKLDWNNYYFYTIPPFTLILKCIRKIIHYKANGILFLKSCFWGLVKTYYYLHSEKITLSTQTTYPGRREAQLAASIQRRSPASALELMLASLSDNTIQYSKLILWWQYCVEKDIEGPSEDVMSFIAQQFNNGASYGILGSHRLAILLLGDDDLIKRLLKGAYRLKPSAPMYSSTWDPQLVFDQIAKWVPHTVITTSQLTKKLVMLLAHRIQTFLHSKVDQTDIQSNGIKIIITNLIQTSGPGRKQPVLYLPRFRENINICPATALEDYLTKTKDIRHADNNLFFY</sequence>
<reference evidence="1 2" key="1">
    <citation type="journal article" date="2015" name="Genome Biol. Evol.">
        <title>The genome of winter moth (Operophtera brumata) provides a genomic perspective on sexual dimorphism and phenology.</title>
        <authorList>
            <person name="Derks M.F."/>
            <person name="Smit S."/>
            <person name="Salis L."/>
            <person name="Schijlen E."/>
            <person name="Bossers A."/>
            <person name="Mateman C."/>
            <person name="Pijl A.S."/>
            <person name="de Ridder D."/>
            <person name="Groenen M.A."/>
            <person name="Visser M.E."/>
            <person name="Megens H.J."/>
        </authorList>
    </citation>
    <scope>NUCLEOTIDE SEQUENCE [LARGE SCALE GENOMIC DNA]</scope>
    <source>
        <strain evidence="1">WM2013NL</strain>
        <tissue evidence="1">Head and thorax</tissue>
    </source>
</reference>
<dbReference type="Proteomes" id="UP000037510">
    <property type="component" value="Unassembled WGS sequence"/>
</dbReference>
<keyword evidence="1" id="KW-0695">RNA-directed DNA polymerase</keyword>
<keyword evidence="2" id="KW-1185">Reference proteome</keyword>
<organism evidence="1 2">
    <name type="scientific">Operophtera brumata</name>
    <name type="common">Winter moth</name>
    <name type="synonym">Phalaena brumata</name>
    <dbReference type="NCBI Taxonomy" id="104452"/>
    <lineage>
        <taxon>Eukaryota</taxon>
        <taxon>Metazoa</taxon>
        <taxon>Ecdysozoa</taxon>
        <taxon>Arthropoda</taxon>
        <taxon>Hexapoda</taxon>
        <taxon>Insecta</taxon>
        <taxon>Pterygota</taxon>
        <taxon>Neoptera</taxon>
        <taxon>Endopterygota</taxon>
        <taxon>Lepidoptera</taxon>
        <taxon>Glossata</taxon>
        <taxon>Ditrysia</taxon>
        <taxon>Geometroidea</taxon>
        <taxon>Geometridae</taxon>
        <taxon>Larentiinae</taxon>
        <taxon>Operophtera</taxon>
    </lineage>
</organism>
<dbReference type="PANTHER" id="PTHR35617">
    <property type="entry name" value="PHAGE_INTEGRASE DOMAIN-CONTAINING PROTEIN"/>
    <property type="match status" value="1"/>
</dbReference>
<protein>
    <submittedName>
        <fullName evidence="1">Reverse transcriptase and recombinase</fullName>
    </submittedName>
</protein>
<evidence type="ECO:0000313" key="2">
    <source>
        <dbReference type="Proteomes" id="UP000037510"/>
    </source>
</evidence>
<comment type="caution">
    <text evidence="1">The sequence shown here is derived from an EMBL/GenBank/DDBJ whole genome shotgun (WGS) entry which is preliminary data.</text>
</comment>
<evidence type="ECO:0000313" key="1">
    <source>
        <dbReference type="EMBL" id="KOB76942.1"/>
    </source>
</evidence>
<keyword evidence="1" id="KW-0548">Nucleotidyltransferase</keyword>
<proteinExistence type="predicted"/>
<dbReference type="PANTHER" id="PTHR35617:SF3">
    <property type="entry name" value="CORE-BINDING (CB) DOMAIN-CONTAINING PROTEIN"/>
    <property type="match status" value="1"/>
</dbReference>
<name>A0A0L7LNB5_OPEBR</name>
<dbReference type="EMBL" id="JTDY01000490">
    <property type="protein sequence ID" value="KOB76942.1"/>
    <property type="molecule type" value="Genomic_DNA"/>
</dbReference>
<keyword evidence="1" id="KW-0808">Transferase</keyword>
<gene>
    <name evidence="1" type="ORF">OBRU01_04865</name>
</gene>
<dbReference type="AlphaFoldDB" id="A0A0L7LNB5"/>
<accession>A0A0L7LNB5</accession>